<comment type="caution">
    <text evidence="2">The sequence shown here is derived from an EMBL/GenBank/DDBJ whole genome shotgun (WGS) entry which is preliminary data.</text>
</comment>
<evidence type="ECO:0000313" key="3">
    <source>
        <dbReference type="Proteomes" id="UP000886632"/>
    </source>
</evidence>
<organism evidence="2 3">
    <name type="scientific">Candidatus Phosphoribacter hodrii</name>
    <dbReference type="NCBI Taxonomy" id="2953743"/>
    <lineage>
        <taxon>Bacteria</taxon>
        <taxon>Bacillati</taxon>
        <taxon>Actinomycetota</taxon>
        <taxon>Actinomycetes</taxon>
        <taxon>Micrococcales</taxon>
        <taxon>Dermatophilaceae</taxon>
        <taxon>Candidatus Phosphoribacter</taxon>
    </lineage>
</organism>
<sequence length="115" mass="11170">MLTDRTTGRGDSVGSGFGVLGELGEVDDCPLEVGADVTGGGGGTDWVALGVKPAVVGAAAEPSGTGAPRSVAASPAREIAPHDSPAVTLTTSTQVAAYRSSCARDPLIGSSPCCA</sequence>
<evidence type="ECO:0000313" key="2">
    <source>
        <dbReference type="EMBL" id="MBL0003816.1"/>
    </source>
</evidence>
<evidence type="ECO:0000256" key="1">
    <source>
        <dbReference type="SAM" id="MobiDB-lite"/>
    </source>
</evidence>
<dbReference type="AlphaFoldDB" id="A0A9D7T7B2"/>
<gene>
    <name evidence="2" type="ORF">IPP00_07405</name>
</gene>
<feature type="region of interest" description="Disordered" evidence="1">
    <location>
        <begin position="59"/>
        <end position="83"/>
    </location>
</feature>
<name>A0A9D7T7B2_9MICO</name>
<proteinExistence type="predicted"/>
<reference evidence="2" key="1">
    <citation type="submission" date="2020-10" db="EMBL/GenBank/DDBJ databases">
        <title>Connecting structure to function with the recovery of over 1000 high-quality activated sludge metagenome-assembled genomes encoding full-length rRNA genes using long-read sequencing.</title>
        <authorList>
            <person name="Singleton C.M."/>
            <person name="Petriglieri F."/>
            <person name="Kristensen J.M."/>
            <person name="Kirkegaard R.H."/>
            <person name="Michaelsen T.Y."/>
            <person name="Andersen M.H."/>
            <person name="Karst S.M."/>
            <person name="Dueholm M.S."/>
            <person name="Nielsen P.H."/>
            <person name="Albertsen M."/>
        </authorList>
    </citation>
    <scope>NUCLEOTIDE SEQUENCE</scope>
    <source>
        <strain evidence="2">Ribe_18-Q3-R11-54_MAXAC.001</strain>
    </source>
</reference>
<dbReference type="EMBL" id="JADKGK010000015">
    <property type="protein sequence ID" value="MBL0003816.1"/>
    <property type="molecule type" value="Genomic_DNA"/>
</dbReference>
<accession>A0A9D7T7B2</accession>
<dbReference type="Proteomes" id="UP000886632">
    <property type="component" value="Unassembled WGS sequence"/>
</dbReference>
<protein>
    <submittedName>
        <fullName evidence="2">Uncharacterized protein</fullName>
    </submittedName>
</protein>